<feature type="compositionally biased region" description="Basic residues" evidence="1">
    <location>
        <begin position="503"/>
        <end position="515"/>
    </location>
</feature>
<dbReference type="Proteomes" id="UP000583929">
    <property type="component" value="Unassembled WGS sequence"/>
</dbReference>
<feature type="compositionally biased region" description="Polar residues" evidence="1">
    <location>
        <begin position="366"/>
        <end position="381"/>
    </location>
</feature>
<feature type="compositionally biased region" description="Acidic residues" evidence="1">
    <location>
        <begin position="49"/>
        <end position="64"/>
    </location>
</feature>
<name>A0A7J6DM86_CANSA</name>
<organism evidence="2 3">
    <name type="scientific">Cannabis sativa</name>
    <name type="common">Hemp</name>
    <name type="synonym">Marijuana</name>
    <dbReference type="NCBI Taxonomy" id="3483"/>
    <lineage>
        <taxon>Eukaryota</taxon>
        <taxon>Viridiplantae</taxon>
        <taxon>Streptophyta</taxon>
        <taxon>Embryophyta</taxon>
        <taxon>Tracheophyta</taxon>
        <taxon>Spermatophyta</taxon>
        <taxon>Magnoliopsida</taxon>
        <taxon>eudicotyledons</taxon>
        <taxon>Gunneridae</taxon>
        <taxon>Pentapetalae</taxon>
        <taxon>rosids</taxon>
        <taxon>fabids</taxon>
        <taxon>Rosales</taxon>
        <taxon>Cannabaceae</taxon>
        <taxon>Cannabis</taxon>
    </lineage>
</organism>
<feature type="compositionally biased region" description="Basic and acidic residues" evidence="1">
    <location>
        <begin position="19"/>
        <end position="29"/>
    </location>
</feature>
<feature type="region of interest" description="Disordered" evidence="1">
    <location>
        <begin position="487"/>
        <end position="515"/>
    </location>
</feature>
<evidence type="ECO:0000313" key="2">
    <source>
        <dbReference type="EMBL" id="KAF4347193.1"/>
    </source>
</evidence>
<reference evidence="2 3" key="1">
    <citation type="journal article" date="2020" name="bioRxiv">
        <title>Sequence and annotation of 42 cannabis genomes reveals extensive copy number variation in cannabinoid synthesis and pathogen resistance genes.</title>
        <authorList>
            <person name="Mckernan K.J."/>
            <person name="Helbert Y."/>
            <person name="Kane L.T."/>
            <person name="Ebling H."/>
            <person name="Zhang L."/>
            <person name="Liu B."/>
            <person name="Eaton Z."/>
            <person name="Mclaughlin S."/>
            <person name="Kingan S."/>
            <person name="Baybayan P."/>
            <person name="Concepcion G."/>
            <person name="Jordan M."/>
            <person name="Riva A."/>
            <person name="Barbazuk W."/>
            <person name="Harkins T."/>
        </authorList>
    </citation>
    <scope>NUCLEOTIDE SEQUENCE [LARGE SCALE GENOMIC DNA]</scope>
    <source>
        <strain evidence="3">cv. Jamaican Lion 4</strain>
        <tissue evidence="2">Leaf</tissue>
    </source>
</reference>
<feature type="compositionally biased region" description="Polar residues" evidence="1">
    <location>
        <begin position="334"/>
        <end position="343"/>
    </location>
</feature>
<dbReference type="PANTHER" id="PTHR38371">
    <property type="entry name" value="RHO GTPASE-ACTIVATING PROTEIN"/>
    <property type="match status" value="1"/>
</dbReference>
<feature type="compositionally biased region" description="Pro residues" evidence="1">
    <location>
        <begin position="33"/>
        <end position="43"/>
    </location>
</feature>
<evidence type="ECO:0000256" key="1">
    <source>
        <dbReference type="SAM" id="MobiDB-lite"/>
    </source>
</evidence>
<protein>
    <submittedName>
        <fullName evidence="2">Uncharacterized protein</fullName>
    </submittedName>
</protein>
<dbReference type="AlphaFoldDB" id="A0A7J6DM86"/>
<proteinExistence type="predicted"/>
<feature type="region of interest" description="Disordered" evidence="1">
    <location>
        <begin position="327"/>
        <end position="472"/>
    </location>
</feature>
<evidence type="ECO:0000313" key="3">
    <source>
        <dbReference type="Proteomes" id="UP000583929"/>
    </source>
</evidence>
<feature type="compositionally biased region" description="Basic residues" evidence="1">
    <location>
        <begin position="413"/>
        <end position="424"/>
    </location>
</feature>
<dbReference type="EMBL" id="JAATIQ010000842">
    <property type="protein sequence ID" value="KAF4347193.1"/>
    <property type="molecule type" value="Genomic_DNA"/>
</dbReference>
<dbReference type="PANTHER" id="PTHR38371:SF1">
    <property type="entry name" value="RHO GTPASE-ACTIVATING PROTEIN"/>
    <property type="match status" value="1"/>
</dbReference>
<gene>
    <name evidence="2" type="ORF">G4B88_026469</name>
</gene>
<sequence length="515" mass="57316">MADCEPPSFSLGFDFGFESEPRIPDHQEHSNPPQKPAPDPPAIEPSTPLDDDEDEFGPEVADSDIDTRPYPPRVFKRLRRGKPQLAIMPLPLCGDGEEDIEDFSSQEDILRAEVNPSAPHHVMCSSSKIPLHGQWKTIKNKPVSTVTASASVESGHNEKLFWDVTVSPLRKFQLIDSDSDDTSTSEEVIIRENHKQNTSHPTTTGEQIRKASGLMPQGLDLWKDFCPVKSVCTPVLDELCEEYFRSLHDKKSCKKMGKTANGQIIEQSLNVVNPLLPAHRYFLHHDPRVRKLVRNRLFNFSPLGIDEDSENQQSRSSFIDYMGQFGSRQAPERQATQHVNLGSSKRGRNKVNEVFLGSRGSINLPKGNTTQSSTAKKGSNKQNDKSVKQSAGKVFDASQNWVDPNEGSTSRKTSVKRSSKRGRSRAQSSSPGEGLHNWVDPRSSAGMREDSGKRGAQPVGQSVGHWFTGSDGRKVYVNKNGQELTGQIAYRQYKKDRGAGSNKSKRKTSSRRKKA</sequence>
<accession>A0A7J6DM86</accession>
<feature type="region of interest" description="Disordered" evidence="1">
    <location>
        <begin position="1"/>
        <end position="72"/>
    </location>
</feature>
<comment type="caution">
    <text evidence="2">The sequence shown here is derived from an EMBL/GenBank/DDBJ whole genome shotgun (WGS) entry which is preliminary data.</text>
</comment>
<keyword evidence="3" id="KW-1185">Reference proteome</keyword>